<reference evidence="5" key="1">
    <citation type="submission" date="2021-06" db="EMBL/GenBank/DDBJ databases">
        <authorList>
            <person name="Hodson N. C."/>
            <person name="Mongue J. A."/>
            <person name="Jaron S. K."/>
        </authorList>
    </citation>
    <scope>NUCLEOTIDE SEQUENCE</scope>
</reference>
<dbReference type="InterPro" id="IPR001214">
    <property type="entry name" value="SET_dom"/>
</dbReference>
<dbReference type="OrthoDB" id="62495at2759"/>
<gene>
    <name evidence="5" type="ORF">AFUS01_LOCUS9951</name>
</gene>
<keyword evidence="1" id="KW-0489">Methyltransferase</keyword>
<evidence type="ECO:0000259" key="4">
    <source>
        <dbReference type="PROSITE" id="PS50280"/>
    </source>
</evidence>
<comment type="caution">
    <text evidence="5">The sequence shown here is derived from an EMBL/GenBank/DDBJ whole genome shotgun (WGS) entry which is preliminary data.</text>
</comment>
<dbReference type="GO" id="GO:0042826">
    <property type="term" value="F:histone deacetylase binding"/>
    <property type="evidence" value="ECO:0007669"/>
    <property type="project" value="TreeGrafter"/>
</dbReference>
<proteinExistence type="predicted"/>
<accession>A0A8J2JI57</accession>
<dbReference type="AlphaFoldDB" id="A0A8J2JI57"/>
<feature type="domain" description="SET" evidence="4">
    <location>
        <begin position="125"/>
        <end position="248"/>
    </location>
</feature>
<sequence>MLQAMYCNEKCRHLAEDFHQHEHKIWPYLHAIKSSQRDLIATRIIELFGPRNLLDLFRQVEHDEHSFNILTRANPPGFDQNHVYDASTYGPIFHLVSHSEPELLDNVSNAFKAILLTNLLKEQSNFFQQMETTDEETTAAGKESQLFDFTASLILHHLENIPYNAISLNEFRCEENNVNNPRGVLLRQRSHLGVKSVPYASAIFGLLAMCNHSCSPNAVHVRSAQRNETALVALRSLRAGEEICITYGPLFTVHEWEDRQRILKDKYNFDCSCDACTNRWSLKGPSDVIALEKYKKVEVFEKQLHQVHELIEQSKYIEAISKLQPCLHFFGSNFPQTFPLTQVAQDLFKKALIFVVNC</sequence>
<keyword evidence="2" id="KW-0808">Transferase</keyword>
<dbReference type="InterPro" id="IPR052097">
    <property type="entry name" value="SET-MYND_domain_protein"/>
</dbReference>
<keyword evidence="6" id="KW-1185">Reference proteome</keyword>
<keyword evidence="3" id="KW-0949">S-adenosyl-L-methionine</keyword>
<dbReference type="Pfam" id="PF00856">
    <property type="entry name" value="SET"/>
    <property type="match status" value="1"/>
</dbReference>
<dbReference type="GO" id="GO:0032259">
    <property type="term" value="P:methylation"/>
    <property type="evidence" value="ECO:0007669"/>
    <property type="project" value="UniProtKB-KW"/>
</dbReference>
<organism evidence="5 6">
    <name type="scientific">Allacma fusca</name>
    <dbReference type="NCBI Taxonomy" id="39272"/>
    <lineage>
        <taxon>Eukaryota</taxon>
        <taxon>Metazoa</taxon>
        <taxon>Ecdysozoa</taxon>
        <taxon>Arthropoda</taxon>
        <taxon>Hexapoda</taxon>
        <taxon>Collembola</taxon>
        <taxon>Symphypleona</taxon>
        <taxon>Sminthuridae</taxon>
        <taxon>Allacma</taxon>
    </lineage>
</organism>
<dbReference type="GO" id="GO:0008168">
    <property type="term" value="F:methyltransferase activity"/>
    <property type="evidence" value="ECO:0007669"/>
    <property type="project" value="UniProtKB-KW"/>
</dbReference>
<dbReference type="GO" id="GO:0005634">
    <property type="term" value="C:nucleus"/>
    <property type="evidence" value="ECO:0007669"/>
    <property type="project" value="TreeGrafter"/>
</dbReference>
<dbReference type="PANTHER" id="PTHR46165">
    <property type="entry name" value="SET AND MYND DOMAIN-CONTAINING PROTEIN 4"/>
    <property type="match status" value="1"/>
</dbReference>
<dbReference type="EMBL" id="CAJVCH010072711">
    <property type="protein sequence ID" value="CAG7720685.1"/>
    <property type="molecule type" value="Genomic_DNA"/>
</dbReference>
<dbReference type="Proteomes" id="UP000708208">
    <property type="component" value="Unassembled WGS sequence"/>
</dbReference>
<evidence type="ECO:0000313" key="6">
    <source>
        <dbReference type="Proteomes" id="UP000708208"/>
    </source>
</evidence>
<protein>
    <recommendedName>
        <fullName evidence="4">SET domain-containing protein</fullName>
    </recommendedName>
</protein>
<dbReference type="PANTHER" id="PTHR46165:SF6">
    <property type="entry name" value="SET AND MYND DOMAIN-CONTAINING PROTEIN 4-LIKE PROTEIN"/>
    <property type="match status" value="1"/>
</dbReference>
<evidence type="ECO:0000256" key="2">
    <source>
        <dbReference type="ARBA" id="ARBA00022679"/>
    </source>
</evidence>
<dbReference type="GO" id="GO:0005737">
    <property type="term" value="C:cytoplasm"/>
    <property type="evidence" value="ECO:0007669"/>
    <property type="project" value="TreeGrafter"/>
</dbReference>
<evidence type="ECO:0000256" key="3">
    <source>
        <dbReference type="ARBA" id="ARBA00022691"/>
    </source>
</evidence>
<name>A0A8J2JI57_9HEXA</name>
<evidence type="ECO:0000313" key="5">
    <source>
        <dbReference type="EMBL" id="CAG7720685.1"/>
    </source>
</evidence>
<dbReference type="InterPro" id="IPR044421">
    <property type="entry name" value="SMYD4_SET"/>
</dbReference>
<evidence type="ECO:0000256" key="1">
    <source>
        <dbReference type="ARBA" id="ARBA00022603"/>
    </source>
</evidence>
<dbReference type="PROSITE" id="PS50280">
    <property type="entry name" value="SET"/>
    <property type="match status" value="1"/>
</dbReference>
<dbReference type="CDD" id="cd10536">
    <property type="entry name" value="SET_SMYD4"/>
    <property type="match status" value="1"/>
</dbReference>